<evidence type="ECO:0000256" key="1">
    <source>
        <dbReference type="ARBA" id="ARBA00008315"/>
    </source>
</evidence>
<reference evidence="3 4" key="1">
    <citation type="submission" date="2019-05" db="EMBL/GenBank/DDBJ databases">
        <title>Another draft genome of Portunus trituberculatus and its Hox gene families provides insights of decapod evolution.</title>
        <authorList>
            <person name="Jeong J.-H."/>
            <person name="Song I."/>
            <person name="Kim S."/>
            <person name="Choi T."/>
            <person name="Kim D."/>
            <person name="Ryu S."/>
            <person name="Kim W."/>
        </authorList>
    </citation>
    <scope>NUCLEOTIDE SEQUENCE [LARGE SCALE GENOMIC DNA]</scope>
    <source>
        <tissue evidence="3">Muscle</tissue>
    </source>
</reference>
<evidence type="ECO:0000313" key="3">
    <source>
        <dbReference type="EMBL" id="MPC38217.1"/>
    </source>
</evidence>
<dbReference type="AlphaFoldDB" id="A0A5B7EYF5"/>
<feature type="compositionally biased region" description="Acidic residues" evidence="2">
    <location>
        <begin position="137"/>
        <end position="147"/>
    </location>
</feature>
<dbReference type="OrthoDB" id="6369192at2759"/>
<feature type="compositionally biased region" description="Basic residues" evidence="2">
    <location>
        <begin position="421"/>
        <end position="430"/>
    </location>
</feature>
<dbReference type="InterPro" id="IPR029488">
    <property type="entry name" value="Hmw/CFAP97"/>
</dbReference>
<dbReference type="EMBL" id="VSRR010004013">
    <property type="protein sequence ID" value="MPC38217.1"/>
    <property type="molecule type" value="Genomic_DNA"/>
</dbReference>
<dbReference type="Pfam" id="PF13879">
    <property type="entry name" value="Hmw_CFAP97"/>
    <property type="match status" value="1"/>
</dbReference>
<keyword evidence="3" id="KW-0282">Flagellum</keyword>
<sequence>MAHKVGQDDALHEHNTRSEVSLSPEADDQDVERTRGSEMVSGPLVSAVDGPSSSPGATCLEDSRYRCVEDTSSGGPQGEGQKGREEVWRQGRGGTEDSCETDMVGGSAGSFEAEQQQGLGAAAAVMEHADPNMYSSDEWEESDLSDTDGDHSDSSDDDDPKSQVDRLIEKVTLVYLDGENSNLSSESSDDSDDSDYDDSDSESDITDVSPLISATASPLGLSPVLPRRTLGTSPLALHDNRDLGFGYGAEVATEEHGYELTVPPVQAVERERHSYNSQEPSDMTVLLKAVVELEEEQRREKGSKRSGLQETPSQPIASQAPSDSHMPRRSPPIAIHPIDASPHHRHLRRAAGHHYRRKNMSFPNEEVRRIDRENQILLEKIMNTHSRTSTRHHHHHHHHHSHSHSNSHSNSSSSSNQSFPGHHHNSRPVHRPANSTINRRREEEKIRRENMILLRKIQEAKPSREVAAFRCGASARTGPGHVAATTARHKETAL</sequence>
<dbReference type="InterPro" id="IPR038791">
    <property type="entry name" value="Cfap97/Hemingway"/>
</dbReference>
<feature type="region of interest" description="Disordered" evidence="2">
    <location>
        <begin position="386"/>
        <end position="444"/>
    </location>
</feature>
<comment type="caution">
    <text evidence="3">The sequence shown here is derived from an EMBL/GenBank/DDBJ whole genome shotgun (WGS) entry which is preliminary data.</text>
</comment>
<keyword evidence="4" id="KW-1185">Reference proteome</keyword>
<keyword evidence="3" id="KW-0969">Cilium</keyword>
<dbReference type="PANTHER" id="PTHR23035:SF1">
    <property type="entry name" value="CILIA- AND FLAGELLA-ASSOCIATED PROTEIN 97"/>
    <property type="match status" value="1"/>
</dbReference>
<feature type="compositionally biased region" description="Basic and acidic residues" evidence="2">
    <location>
        <begin position="148"/>
        <end position="169"/>
    </location>
</feature>
<evidence type="ECO:0000256" key="2">
    <source>
        <dbReference type="SAM" id="MobiDB-lite"/>
    </source>
</evidence>
<accession>A0A5B7EYF5</accession>
<keyword evidence="3" id="KW-0966">Cell projection</keyword>
<organism evidence="3 4">
    <name type="scientific">Portunus trituberculatus</name>
    <name type="common">Swimming crab</name>
    <name type="synonym">Neptunus trituberculatus</name>
    <dbReference type="NCBI Taxonomy" id="210409"/>
    <lineage>
        <taxon>Eukaryota</taxon>
        <taxon>Metazoa</taxon>
        <taxon>Ecdysozoa</taxon>
        <taxon>Arthropoda</taxon>
        <taxon>Crustacea</taxon>
        <taxon>Multicrustacea</taxon>
        <taxon>Malacostraca</taxon>
        <taxon>Eumalacostraca</taxon>
        <taxon>Eucarida</taxon>
        <taxon>Decapoda</taxon>
        <taxon>Pleocyemata</taxon>
        <taxon>Brachyura</taxon>
        <taxon>Eubrachyura</taxon>
        <taxon>Portunoidea</taxon>
        <taxon>Portunidae</taxon>
        <taxon>Portuninae</taxon>
        <taxon>Portunus</taxon>
    </lineage>
</organism>
<comment type="similarity">
    <text evidence="1">Belongs to the CFAP97 family.</text>
</comment>
<protein>
    <submittedName>
        <fullName evidence="3">Cilia-and flagella-associated protein 97</fullName>
    </submittedName>
</protein>
<dbReference type="PANTHER" id="PTHR23035">
    <property type="entry name" value="CILIA- AND FLAGELLA-ASSOCIATED PROTEIN 97-RELATED"/>
    <property type="match status" value="1"/>
</dbReference>
<gene>
    <name evidence="3" type="primary">Cfap97</name>
    <name evidence="3" type="ORF">E2C01_031722</name>
</gene>
<feature type="compositionally biased region" description="Acidic residues" evidence="2">
    <location>
        <begin position="187"/>
        <end position="205"/>
    </location>
</feature>
<evidence type="ECO:0000313" key="4">
    <source>
        <dbReference type="Proteomes" id="UP000324222"/>
    </source>
</evidence>
<feature type="compositionally biased region" description="Low complexity" evidence="2">
    <location>
        <begin position="406"/>
        <end position="416"/>
    </location>
</feature>
<feature type="compositionally biased region" description="Basic residues" evidence="2">
    <location>
        <begin position="388"/>
        <end position="405"/>
    </location>
</feature>
<feature type="compositionally biased region" description="Basic and acidic residues" evidence="2">
    <location>
        <begin position="1"/>
        <end position="17"/>
    </location>
</feature>
<name>A0A5B7EYF5_PORTR</name>
<feature type="compositionally biased region" description="Low complexity" evidence="2">
    <location>
        <begin position="112"/>
        <end position="124"/>
    </location>
</feature>
<proteinExistence type="inferred from homology"/>
<feature type="compositionally biased region" description="Polar residues" evidence="2">
    <location>
        <begin position="306"/>
        <end position="322"/>
    </location>
</feature>
<dbReference type="GO" id="GO:0007283">
    <property type="term" value="P:spermatogenesis"/>
    <property type="evidence" value="ECO:0007669"/>
    <property type="project" value="TreeGrafter"/>
</dbReference>
<feature type="region of interest" description="Disordered" evidence="2">
    <location>
        <begin position="296"/>
        <end position="367"/>
    </location>
</feature>
<feature type="region of interest" description="Disordered" evidence="2">
    <location>
        <begin position="1"/>
        <end position="241"/>
    </location>
</feature>
<feature type="compositionally biased region" description="Basic residues" evidence="2">
    <location>
        <begin position="343"/>
        <end position="359"/>
    </location>
</feature>
<dbReference type="Proteomes" id="UP000324222">
    <property type="component" value="Unassembled WGS sequence"/>
</dbReference>